<dbReference type="Gene3D" id="1.10.10.10">
    <property type="entry name" value="Winged helix-like DNA-binding domain superfamily/Winged helix DNA-binding domain"/>
    <property type="match status" value="1"/>
</dbReference>
<accession>A0ABV9DW77</accession>
<proteinExistence type="predicted"/>
<feature type="region of interest" description="Disordered" evidence="1">
    <location>
        <begin position="609"/>
        <end position="763"/>
    </location>
</feature>
<name>A0ABV9DW77_9ACTN</name>
<dbReference type="EMBL" id="JBHSFQ010000007">
    <property type="protein sequence ID" value="MFC4562144.1"/>
    <property type="molecule type" value="Genomic_DNA"/>
</dbReference>
<feature type="compositionally biased region" description="Basic and acidic residues" evidence="1">
    <location>
        <begin position="635"/>
        <end position="646"/>
    </location>
</feature>
<sequence length="1139" mass="121633">MRLVVHAAYRHPGERVAGGVVEEVLFVEAEVVPAGWVPPAGWSPVPAGDAHDGYLVLDLDDGVIVPEDPFEDSRVMREAGLEEFAFPGGVSGPEALGGFPEGVEAAGEDSYAYSVGGGGRDSDSEMVDAAGGGVLSDSGREDGGPEGSVRRVPQVAGQADVDAAGRVGPDDGRGPVERLLLDRRFVLARLMDENRTLAVIARDLHDTTANALYIHANRVYRDLNVGSRGDAVVLARAEGLTLESVQTEARELVKKLSLHERVVLARLRGGDSLDVIAARHGTNARALNRQAIRMYRRLRVGSRGGAVVVAREVGLTLESVQTEAHERVKKLSLHDRVVLARLMDKHRTLADIAALHGTNEGAFKGQANRMYRDLRVDRRWGAVVVAHAVGLKLESVQAEARERVEKLSPDDRVVLARLMEDGSPAEIAGLHGTSESAFNKQANRMYHELDVGSRAGAVVLARAAGLTLESALADVEAAGPAPASALRGSRRPRLVSASELSPEEQAQAWDRLEGLSYPQHRALVLLGQGPDGETVAGQNERIAGVLGVERVTAAKRVLEAINHLELKSRGRAITFVRVKLLGQEVGGQGGPVPSVRQAPQPVDEPVVVVSDDDSSESSDAGEDPIEISDDDVSDVGDHGPGRGRGPDDDDAPGSAGAGGGRGGSGPGSAGGPGSGGGSAGGRGGGAAGGASSGSSGGGRGPGSEGVRGRTAYGEDTDADDLYAPVPEPEPAPVDPDDPYGGKRPVPPDFSALVDPKSAKAPLRSAEDVVADLTYGYGPGDFETYAAREADWQVFMAGTRRRRPRRYPDATQYYQQPEASLEETRYPAAYSAETQISAYTEPQYSEQSQYPQQPQYSTETYDGTEYSQYQQPEASTGETAQARVDRVAMLQRWNGTFEGIEDLSAGIQDLVAVTALEPVRRQVFDDQGDDGRTELVHFGDGTQAVYKDIVTRWDRSNRADAEHLASLVGRSIGANVPGVLRLGENDLYMHFMDGVSGFTHFGNPESPLTHTRDGRVLGLLDVLVANGDRSPGNWLDQGDGRVAGIDHARAWLFTPEDPTDLEGMRHTDSMRPFYDFDAGAWIANPLTLADIQWLRARLAAVYDEFARLGRGEWFDEMTARLDMLARNARGTTNLLAGGRR</sequence>
<feature type="region of interest" description="Disordered" evidence="1">
    <location>
        <begin position="116"/>
        <end position="151"/>
    </location>
</feature>
<reference evidence="3" key="1">
    <citation type="journal article" date="2019" name="Int. J. Syst. Evol. Microbiol.">
        <title>The Global Catalogue of Microorganisms (GCM) 10K type strain sequencing project: providing services to taxonomists for standard genome sequencing and annotation.</title>
        <authorList>
            <consortium name="The Broad Institute Genomics Platform"/>
            <consortium name="The Broad Institute Genome Sequencing Center for Infectious Disease"/>
            <person name="Wu L."/>
            <person name="Ma J."/>
        </authorList>
    </citation>
    <scope>NUCLEOTIDE SEQUENCE [LARGE SCALE GENOMIC DNA]</scope>
    <source>
        <strain evidence="3">XZYJ18</strain>
    </source>
</reference>
<dbReference type="InterPro" id="IPR036388">
    <property type="entry name" value="WH-like_DNA-bd_sf"/>
</dbReference>
<feature type="compositionally biased region" description="Acidic residues" evidence="1">
    <location>
        <begin position="610"/>
        <end position="634"/>
    </location>
</feature>
<dbReference type="Proteomes" id="UP001595923">
    <property type="component" value="Unassembled WGS sequence"/>
</dbReference>
<feature type="region of interest" description="Disordered" evidence="1">
    <location>
        <begin position="841"/>
        <end position="860"/>
    </location>
</feature>
<dbReference type="RefSeq" id="WP_378573095.1">
    <property type="nucleotide sequence ID" value="NZ_JBHSFQ010000007.1"/>
</dbReference>
<feature type="compositionally biased region" description="Low complexity" evidence="1">
    <location>
        <begin position="841"/>
        <end position="859"/>
    </location>
</feature>
<evidence type="ECO:0000313" key="3">
    <source>
        <dbReference type="Proteomes" id="UP001595923"/>
    </source>
</evidence>
<protein>
    <submittedName>
        <fullName evidence="2">Uncharacterized protein</fullName>
    </submittedName>
</protein>
<evidence type="ECO:0000256" key="1">
    <source>
        <dbReference type="SAM" id="MobiDB-lite"/>
    </source>
</evidence>
<evidence type="ECO:0000313" key="2">
    <source>
        <dbReference type="EMBL" id="MFC4562144.1"/>
    </source>
</evidence>
<dbReference type="InterPro" id="IPR016032">
    <property type="entry name" value="Sig_transdc_resp-reg_C-effctor"/>
</dbReference>
<comment type="caution">
    <text evidence="2">The sequence shown here is derived from an EMBL/GenBank/DDBJ whole genome shotgun (WGS) entry which is preliminary data.</text>
</comment>
<organism evidence="2 3">
    <name type="scientific">Nocardiopsis mangrovi</name>
    <dbReference type="NCBI Taxonomy" id="1179818"/>
    <lineage>
        <taxon>Bacteria</taxon>
        <taxon>Bacillati</taxon>
        <taxon>Actinomycetota</taxon>
        <taxon>Actinomycetes</taxon>
        <taxon>Streptosporangiales</taxon>
        <taxon>Nocardiopsidaceae</taxon>
        <taxon>Nocardiopsis</taxon>
    </lineage>
</organism>
<keyword evidence="3" id="KW-1185">Reference proteome</keyword>
<feature type="compositionally biased region" description="Gly residues" evidence="1">
    <location>
        <begin position="655"/>
        <end position="705"/>
    </location>
</feature>
<gene>
    <name evidence="2" type="ORF">ACFO4E_09775</name>
</gene>
<dbReference type="SUPFAM" id="SSF46894">
    <property type="entry name" value="C-terminal effector domain of the bipartite response regulators"/>
    <property type="match status" value="2"/>
</dbReference>